<dbReference type="SUPFAM" id="SSF81606">
    <property type="entry name" value="PP2C-like"/>
    <property type="match status" value="1"/>
</dbReference>
<feature type="domain" description="PPM-type phosphatase" evidence="2">
    <location>
        <begin position="32"/>
        <end position="309"/>
    </location>
</feature>
<dbReference type="EC" id="3.1.3.16" evidence="1"/>
<proteinExistence type="inferred from homology"/>
<evidence type="ECO:0000313" key="4">
    <source>
        <dbReference type="Proteomes" id="UP001431209"/>
    </source>
</evidence>
<reference evidence="3 4" key="1">
    <citation type="submission" date="2024-03" db="EMBL/GenBank/DDBJ databases">
        <title>The Acrasis kona genome and developmental transcriptomes reveal deep origins of eukaryotic multicellular pathways.</title>
        <authorList>
            <person name="Sheikh S."/>
            <person name="Fu C.-J."/>
            <person name="Brown M.W."/>
            <person name="Baldauf S.L."/>
        </authorList>
    </citation>
    <scope>NUCLEOTIDE SEQUENCE [LARGE SCALE GENOMIC DNA]</scope>
    <source>
        <strain evidence="3 4">ATCC MYA-3509</strain>
    </source>
</reference>
<sequence>MLRFGLRTLNTVRINGIRMYARDLSVKVGVAYQGKYKKPNILKEDGTPDCGEDAYYCETDPSKYSGKEKMIASIGMADGVGGYTEVGVDPSVFAWKIMEYTKQKTLEDSLIDDPRTALEEAHQKVISEKLIPAGGCTVSVANMFYPEGSDQLFMQYTNLGDSSIMVVRDGKILFKSQEQTHFFNCPYQLSIPSNGESIFDSAKEKADSFDQGQNLELLEGDYVVVATDGLWDNLFTDQILTIIKAVQEDESSVSQQEIIELTAFLLLRNTLLVACSTKYQTPFSAYAKSHMIRHAGGKYDDITIAVAKIVKE</sequence>
<evidence type="ECO:0000256" key="1">
    <source>
        <dbReference type="RuleBase" id="RU366020"/>
    </source>
</evidence>
<dbReference type="PROSITE" id="PS51746">
    <property type="entry name" value="PPM_2"/>
    <property type="match status" value="1"/>
</dbReference>
<comment type="similarity">
    <text evidence="1">Belongs to the PP2C family.</text>
</comment>
<name>A0AAW2YSA8_9EUKA</name>
<dbReference type="InterPro" id="IPR036457">
    <property type="entry name" value="PPM-type-like_dom_sf"/>
</dbReference>
<keyword evidence="4" id="KW-1185">Reference proteome</keyword>
<evidence type="ECO:0000313" key="3">
    <source>
        <dbReference type="EMBL" id="KAL0479670.1"/>
    </source>
</evidence>
<dbReference type="EMBL" id="JAOPGA020000585">
    <property type="protein sequence ID" value="KAL0479670.1"/>
    <property type="molecule type" value="Genomic_DNA"/>
</dbReference>
<comment type="catalytic activity">
    <reaction evidence="1">
        <text>O-phospho-L-threonyl-[protein] + H2O = L-threonyl-[protein] + phosphate</text>
        <dbReference type="Rhea" id="RHEA:47004"/>
        <dbReference type="Rhea" id="RHEA-COMP:11060"/>
        <dbReference type="Rhea" id="RHEA-COMP:11605"/>
        <dbReference type="ChEBI" id="CHEBI:15377"/>
        <dbReference type="ChEBI" id="CHEBI:30013"/>
        <dbReference type="ChEBI" id="CHEBI:43474"/>
        <dbReference type="ChEBI" id="CHEBI:61977"/>
        <dbReference type="EC" id="3.1.3.16"/>
    </reaction>
</comment>
<dbReference type="InterPro" id="IPR001932">
    <property type="entry name" value="PPM-type_phosphatase-like_dom"/>
</dbReference>
<keyword evidence="1" id="KW-0479">Metal-binding</keyword>
<dbReference type="Gene3D" id="3.60.40.10">
    <property type="entry name" value="PPM-type phosphatase domain"/>
    <property type="match status" value="1"/>
</dbReference>
<gene>
    <name evidence="3" type="ORF">AKO1_010977</name>
</gene>
<protein>
    <recommendedName>
        <fullName evidence="1">Protein phosphatase</fullName>
        <ecNumber evidence="1">3.1.3.16</ecNumber>
    </recommendedName>
</protein>
<comment type="cofactor">
    <cofactor evidence="1">
        <name>Mn(2+)</name>
        <dbReference type="ChEBI" id="CHEBI:29035"/>
    </cofactor>
</comment>
<dbReference type="Proteomes" id="UP001431209">
    <property type="component" value="Unassembled WGS sequence"/>
</dbReference>
<keyword evidence="1" id="KW-0464">Manganese</keyword>
<accession>A0AAW2YSA8</accession>
<dbReference type="GO" id="GO:0004722">
    <property type="term" value="F:protein serine/threonine phosphatase activity"/>
    <property type="evidence" value="ECO:0007669"/>
    <property type="project" value="UniProtKB-EC"/>
</dbReference>
<organism evidence="3 4">
    <name type="scientific">Acrasis kona</name>
    <dbReference type="NCBI Taxonomy" id="1008807"/>
    <lineage>
        <taxon>Eukaryota</taxon>
        <taxon>Discoba</taxon>
        <taxon>Heterolobosea</taxon>
        <taxon>Tetramitia</taxon>
        <taxon>Eutetramitia</taxon>
        <taxon>Acrasidae</taxon>
        <taxon>Acrasis</taxon>
    </lineage>
</organism>
<dbReference type="PANTHER" id="PTHR12320:SF1">
    <property type="entry name" value="PROTEIN PHOSPHATASE PTC7 HOMOLOG"/>
    <property type="match status" value="1"/>
</dbReference>
<keyword evidence="1" id="KW-0378">Hydrolase</keyword>
<comment type="caution">
    <text evidence="3">The sequence shown here is derived from an EMBL/GenBank/DDBJ whole genome shotgun (WGS) entry which is preliminary data.</text>
</comment>
<dbReference type="InterPro" id="IPR039123">
    <property type="entry name" value="PPTC7"/>
</dbReference>
<dbReference type="SMART" id="SM00332">
    <property type="entry name" value="PP2Cc"/>
    <property type="match status" value="1"/>
</dbReference>
<keyword evidence="1" id="KW-0904">Protein phosphatase</keyword>
<comment type="cofactor">
    <cofactor evidence="1">
        <name>Mg(2+)</name>
        <dbReference type="ChEBI" id="CHEBI:18420"/>
    </cofactor>
</comment>
<dbReference type="AlphaFoldDB" id="A0AAW2YSA8"/>
<dbReference type="GO" id="GO:0046872">
    <property type="term" value="F:metal ion binding"/>
    <property type="evidence" value="ECO:0007669"/>
    <property type="project" value="UniProtKB-UniRule"/>
</dbReference>
<keyword evidence="1" id="KW-0460">Magnesium</keyword>
<comment type="catalytic activity">
    <reaction evidence="1">
        <text>O-phospho-L-seryl-[protein] + H2O = L-seryl-[protein] + phosphate</text>
        <dbReference type="Rhea" id="RHEA:20629"/>
        <dbReference type="Rhea" id="RHEA-COMP:9863"/>
        <dbReference type="Rhea" id="RHEA-COMP:11604"/>
        <dbReference type="ChEBI" id="CHEBI:15377"/>
        <dbReference type="ChEBI" id="CHEBI:29999"/>
        <dbReference type="ChEBI" id="CHEBI:43474"/>
        <dbReference type="ChEBI" id="CHEBI:83421"/>
        <dbReference type="EC" id="3.1.3.16"/>
    </reaction>
</comment>
<evidence type="ECO:0000259" key="2">
    <source>
        <dbReference type="PROSITE" id="PS51746"/>
    </source>
</evidence>
<dbReference type="PANTHER" id="PTHR12320">
    <property type="entry name" value="PROTEIN PHOSPHATASE 2C"/>
    <property type="match status" value="1"/>
</dbReference>